<accession>A0AA41QU08</accession>
<dbReference type="Proteomes" id="UP001165341">
    <property type="component" value="Unassembled WGS sequence"/>
</dbReference>
<sequence length="271" mass="27542">MQNNTGAAQSVQMYSGSAQITDGAFVGDSAPSSNALSTWTTVDTPQITLPAGGRANVLVTISVPSDAAEGEAYAAVWAEVKGAPTDGSSVVSASRAGVRIYLSVGPGNGAAADFTVDSLTSARDADGNPTVSTRVTNTGGRALDVTGTLNLTDGPAGLAAGPFTVDQTVTIAPGESQDILMTLDSSLPDGPWTASLTLTSGLLERTATATLTFPDAGAGETVAPDSGFPIVWIIVITVIAVLLVLALAAGAVWFLRRRRILRGTRAPELRK</sequence>
<evidence type="ECO:0000313" key="2">
    <source>
        <dbReference type="EMBL" id="MCI4657300.1"/>
    </source>
</evidence>
<evidence type="ECO:0008006" key="4">
    <source>
        <dbReference type="Google" id="ProtNLM"/>
    </source>
</evidence>
<proteinExistence type="predicted"/>
<keyword evidence="1" id="KW-0812">Transmembrane</keyword>
<evidence type="ECO:0000313" key="3">
    <source>
        <dbReference type="Proteomes" id="UP001165341"/>
    </source>
</evidence>
<name>A0AA41QU08_9MICO</name>
<dbReference type="EMBL" id="JALGAR010000001">
    <property type="protein sequence ID" value="MCI4657300.1"/>
    <property type="molecule type" value="Genomic_DNA"/>
</dbReference>
<keyword evidence="3" id="KW-1185">Reference proteome</keyword>
<feature type="transmembrane region" description="Helical" evidence="1">
    <location>
        <begin position="230"/>
        <end position="255"/>
    </location>
</feature>
<keyword evidence="1" id="KW-1133">Transmembrane helix</keyword>
<organism evidence="2 3">
    <name type="scientific">Cryobacterium zhongshanensis</name>
    <dbReference type="NCBI Taxonomy" id="2928153"/>
    <lineage>
        <taxon>Bacteria</taxon>
        <taxon>Bacillati</taxon>
        <taxon>Actinomycetota</taxon>
        <taxon>Actinomycetes</taxon>
        <taxon>Micrococcales</taxon>
        <taxon>Microbacteriaceae</taxon>
        <taxon>Cryobacterium</taxon>
    </lineage>
</organism>
<comment type="caution">
    <text evidence="2">The sequence shown here is derived from an EMBL/GenBank/DDBJ whole genome shotgun (WGS) entry which is preliminary data.</text>
</comment>
<reference evidence="2" key="1">
    <citation type="submission" date="2022-03" db="EMBL/GenBank/DDBJ databases">
        <title>Cryobacterium sp. nov. strain ZS14-85, isolated from Antarctic soil.</title>
        <authorList>
            <person name="Li J."/>
            <person name="Niu G."/>
        </authorList>
    </citation>
    <scope>NUCLEOTIDE SEQUENCE</scope>
    <source>
        <strain evidence="2">ZS14-85</strain>
    </source>
</reference>
<keyword evidence="1" id="KW-0472">Membrane</keyword>
<evidence type="ECO:0000256" key="1">
    <source>
        <dbReference type="SAM" id="Phobius"/>
    </source>
</evidence>
<gene>
    <name evidence="2" type="ORF">MQH31_05680</name>
</gene>
<dbReference type="AlphaFoldDB" id="A0AA41QU08"/>
<dbReference type="RefSeq" id="WP_243011257.1">
    <property type="nucleotide sequence ID" value="NZ_JALGAR010000001.1"/>
</dbReference>
<protein>
    <recommendedName>
        <fullName evidence="4">Peptidase</fullName>
    </recommendedName>
</protein>